<dbReference type="Proteomes" id="UP000299102">
    <property type="component" value="Unassembled WGS sequence"/>
</dbReference>
<keyword evidence="3" id="KW-1185">Reference proteome</keyword>
<accession>A0A4C1SEF3</accession>
<evidence type="ECO:0000313" key="2">
    <source>
        <dbReference type="EMBL" id="GBO99489.1"/>
    </source>
</evidence>
<evidence type="ECO:0000256" key="1">
    <source>
        <dbReference type="SAM" id="MobiDB-lite"/>
    </source>
</evidence>
<gene>
    <name evidence="2" type="ORF">EVAR_672_1</name>
</gene>
<sequence length="143" mass="15454">MTSQCFRGSIGPRPAHIHSGPTAECASSVSARGHIQTSPPARGHSARPDKSCLLYADDQVILGPSACGLQEMGEITTEYDIAIEGEKVEQVKEFVYLDTLFTNDGKQDRDIEKRVNAGNKVNEVLLAIVNSKKCLTTSTLAYS</sequence>
<name>A0A4C1SEF3_EUMVA</name>
<feature type="region of interest" description="Disordered" evidence="1">
    <location>
        <begin position="1"/>
        <end position="48"/>
    </location>
</feature>
<evidence type="ECO:0008006" key="4">
    <source>
        <dbReference type="Google" id="ProtNLM"/>
    </source>
</evidence>
<reference evidence="2 3" key="1">
    <citation type="journal article" date="2019" name="Commun. Biol.">
        <title>The bagworm genome reveals a unique fibroin gene that provides high tensile strength.</title>
        <authorList>
            <person name="Kono N."/>
            <person name="Nakamura H."/>
            <person name="Ohtoshi R."/>
            <person name="Tomita M."/>
            <person name="Numata K."/>
            <person name="Arakawa K."/>
        </authorList>
    </citation>
    <scope>NUCLEOTIDE SEQUENCE [LARGE SCALE GENOMIC DNA]</scope>
</reference>
<proteinExistence type="predicted"/>
<dbReference type="EMBL" id="BGZK01000003">
    <property type="protein sequence ID" value="GBO99489.1"/>
    <property type="molecule type" value="Genomic_DNA"/>
</dbReference>
<feature type="compositionally biased region" description="Polar residues" evidence="1">
    <location>
        <begin position="25"/>
        <end position="39"/>
    </location>
</feature>
<dbReference type="OrthoDB" id="425681at2759"/>
<evidence type="ECO:0000313" key="3">
    <source>
        <dbReference type="Proteomes" id="UP000299102"/>
    </source>
</evidence>
<dbReference type="AlphaFoldDB" id="A0A4C1SEF3"/>
<protein>
    <recommendedName>
        <fullName evidence="4">Reverse transcriptase domain-containing protein</fullName>
    </recommendedName>
</protein>
<organism evidence="2 3">
    <name type="scientific">Eumeta variegata</name>
    <name type="common">Bagworm moth</name>
    <name type="synonym">Eumeta japonica</name>
    <dbReference type="NCBI Taxonomy" id="151549"/>
    <lineage>
        <taxon>Eukaryota</taxon>
        <taxon>Metazoa</taxon>
        <taxon>Ecdysozoa</taxon>
        <taxon>Arthropoda</taxon>
        <taxon>Hexapoda</taxon>
        <taxon>Insecta</taxon>
        <taxon>Pterygota</taxon>
        <taxon>Neoptera</taxon>
        <taxon>Endopterygota</taxon>
        <taxon>Lepidoptera</taxon>
        <taxon>Glossata</taxon>
        <taxon>Ditrysia</taxon>
        <taxon>Tineoidea</taxon>
        <taxon>Psychidae</taxon>
        <taxon>Oiketicinae</taxon>
        <taxon>Eumeta</taxon>
    </lineage>
</organism>
<comment type="caution">
    <text evidence="2">The sequence shown here is derived from an EMBL/GenBank/DDBJ whole genome shotgun (WGS) entry which is preliminary data.</text>
</comment>